<dbReference type="PATRIC" id="fig|1346791.3.peg.3180"/>
<dbReference type="RefSeq" id="WP_021318965.1">
    <property type="nucleotide sequence ID" value="NZ_AUWY01000112.1"/>
</dbReference>
<evidence type="ECO:0000259" key="3">
    <source>
        <dbReference type="Pfam" id="PF00326"/>
    </source>
</evidence>
<keyword evidence="1" id="KW-0378">Hydrolase</keyword>
<dbReference type="OrthoDB" id="128799at2"/>
<feature type="signal peptide" evidence="2">
    <location>
        <begin position="1"/>
        <end position="27"/>
    </location>
</feature>
<dbReference type="SUPFAM" id="SSF82171">
    <property type="entry name" value="DPP6 N-terminal domain-like"/>
    <property type="match status" value="1"/>
</dbReference>
<evidence type="ECO:0000313" key="5">
    <source>
        <dbReference type="Proteomes" id="UP000015523"/>
    </source>
</evidence>
<name>T0K2X4_9SPHN</name>
<keyword evidence="2" id="KW-0732">Signal</keyword>
<gene>
    <name evidence="4" type="ORF">M529_16500</name>
</gene>
<dbReference type="EMBL" id="AUWY01000112">
    <property type="protein sequence ID" value="EQB30914.1"/>
    <property type="molecule type" value="Genomic_DNA"/>
</dbReference>
<dbReference type="STRING" id="1346791.M529_16500"/>
<dbReference type="AlphaFoldDB" id="T0K2X4"/>
<sequence>MVQGDDVKAKLLLVSGVLAILWSSAQAQTQPPASTPAPKLWPVEAFAELPLVQGPVLSPDGLRFAARFAINGELRLVIANIEAGPNRYRSIGVGENDVNWLRWVNDEWLIAGIGAEDMMMGMPWYVSRVASLKADGSKINMLAGKVAAQSADDVIWIARDGSPRILLSYQTSVFTSDGGFWPRVDEVNVATGKLKTAVGSRTDVFSWYADASGAVRMGVGYDDARRTSRLLYRDGAGDSFRTIDRADRRKDESLVVPLLFTADPGKAIASDDRDGTSALYELDLATLQLGKKIFDVPGFDLGAIEEDSAGTGLAGVYYTADAPSVRWFDPTLATIQADIDKAVGDRRARIISTSRDRSRMIVHVGRADQPGAYYYYDTAVGVMSLLSKVSNSFGVGTRLSPVKTVHYKARDGLDIAAVLTLPAGREAKSLPLILMPHGGPFARDAEEWDWWVQFLANRGYAVLQPNYRGSSGYGTAFAEKGEGQWGLAMQDDLNDAVDWAVKEGIADAKRVCIVGASYGGYAAMRAAERDGAKFRCAVSYAGVSDLAAMMRYDGRFLNHGTRKDWMKQQAPDFAAVSPINHAAQFSTPILLMHGKKDRRVQVGQSREMAEKLKAAGKQEGRDYVYVEQPLADHFFSRQADRLDFLQRLEAFLKEHNPA</sequence>
<dbReference type="PANTHER" id="PTHR42776">
    <property type="entry name" value="SERINE PEPTIDASE S9 FAMILY MEMBER"/>
    <property type="match status" value="1"/>
</dbReference>
<reference evidence="4 5" key="1">
    <citation type="journal article" date="2013" name="Genome Announc.">
        <title>Draft Genome Sequence of Sphingobium ummariense Strain RL-3, a Hexachlorocyclohexane-Degrading Bacterium.</title>
        <authorList>
            <person name="Kohli P."/>
            <person name="Dua A."/>
            <person name="Sangwan N."/>
            <person name="Oldach P."/>
            <person name="Khurana J.P."/>
            <person name="Lal R."/>
        </authorList>
    </citation>
    <scope>NUCLEOTIDE SEQUENCE [LARGE SCALE GENOMIC DNA]</scope>
    <source>
        <strain evidence="4 5">RL-3</strain>
    </source>
</reference>
<dbReference type="GO" id="GO:0006508">
    <property type="term" value="P:proteolysis"/>
    <property type="evidence" value="ECO:0007669"/>
    <property type="project" value="InterPro"/>
</dbReference>
<evidence type="ECO:0000313" key="4">
    <source>
        <dbReference type="EMBL" id="EQB30914.1"/>
    </source>
</evidence>
<protein>
    <submittedName>
        <fullName evidence="4">Peptidase</fullName>
    </submittedName>
</protein>
<dbReference type="SUPFAM" id="SSF53474">
    <property type="entry name" value="alpha/beta-Hydrolases"/>
    <property type="match status" value="1"/>
</dbReference>
<dbReference type="eggNOG" id="COG1506">
    <property type="taxonomic scope" value="Bacteria"/>
</dbReference>
<organism evidence="4 5">
    <name type="scientific">Sphingobium ummariense RL-3</name>
    <dbReference type="NCBI Taxonomy" id="1346791"/>
    <lineage>
        <taxon>Bacteria</taxon>
        <taxon>Pseudomonadati</taxon>
        <taxon>Pseudomonadota</taxon>
        <taxon>Alphaproteobacteria</taxon>
        <taxon>Sphingomonadales</taxon>
        <taxon>Sphingomonadaceae</taxon>
        <taxon>Sphingobium</taxon>
    </lineage>
</organism>
<evidence type="ECO:0000256" key="2">
    <source>
        <dbReference type="SAM" id="SignalP"/>
    </source>
</evidence>
<accession>T0K2X4</accession>
<evidence type="ECO:0000256" key="1">
    <source>
        <dbReference type="ARBA" id="ARBA00022801"/>
    </source>
</evidence>
<dbReference type="PANTHER" id="PTHR42776:SF27">
    <property type="entry name" value="DIPEPTIDYL PEPTIDASE FAMILY MEMBER 6"/>
    <property type="match status" value="1"/>
</dbReference>
<dbReference type="GO" id="GO:0004252">
    <property type="term" value="F:serine-type endopeptidase activity"/>
    <property type="evidence" value="ECO:0007669"/>
    <property type="project" value="TreeGrafter"/>
</dbReference>
<dbReference type="InterPro" id="IPR001375">
    <property type="entry name" value="Peptidase_S9_cat"/>
</dbReference>
<dbReference type="Pfam" id="PF00326">
    <property type="entry name" value="Peptidase_S9"/>
    <property type="match status" value="1"/>
</dbReference>
<dbReference type="Gene3D" id="3.40.50.1820">
    <property type="entry name" value="alpha/beta hydrolase"/>
    <property type="match status" value="1"/>
</dbReference>
<proteinExistence type="predicted"/>
<feature type="domain" description="Peptidase S9 prolyl oligopeptidase catalytic" evidence="3">
    <location>
        <begin position="449"/>
        <end position="655"/>
    </location>
</feature>
<keyword evidence="5" id="KW-1185">Reference proteome</keyword>
<feature type="chain" id="PRO_5004578602" evidence="2">
    <location>
        <begin position="28"/>
        <end position="658"/>
    </location>
</feature>
<comment type="caution">
    <text evidence="4">The sequence shown here is derived from an EMBL/GenBank/DDBJ whole genome shotgun (WGS) entry which is preliminary data.</text>
</comment>
<dbReference type="Proteomes" id="UP000015523">
    <property type="component" value="Unassembled WGS sequence"/>
</dbReference>
<dbReference type="InterPro" id="IPR029058">
    <property type="entry name" value="AB_hydrolase_fold"/>
</dbReference>